<comment type="caution">
    <text evidence="1">The sequence shown here is derived from an EMBL/GenBank/DDBJ whole genome shotgun (WGS) entry which is preliminary data.</text>
</comment>
<dbReference type="Proteomes" id="UP000215335">
    <property type="component" value="Unassembled WGS sequence"/>
</dbReference>
<organism evidence="1 2">
    <name type="scientific">Trichomalopsis sarcophagae</name>
    <dbReference type="NCBI Taxonomy" id="543379"/>
    <lineage>
        <taxon>Eukaryota</taxon>
        <taxon>Metazoa</taxon>
        <taxon>Ecdysozoa</taxon>
        <taxon>Arthropoda</taxon>
        <taxon>Hexapoda</taxon>
        <taxon>Insecta</taxon>
        <taxon>Pterygota</taxon>
        <taxon>Neoptera</taxon>
        <taxon>Endopterygota</taxon>
        <taxon>Hymenoptera</taxon>
        <taxon>Apocrita</taxon>
        <taxon>Proctotrupomorpha</taxon>
        <taxon>Chalcidoidea</taxon>
        <taxon>Pteromalidae</taxon>
        <taxon>Pteromalinae</taxon>
        <taxon>Trichomalopsis</taxon>
    </lineage>
</organism>
<keyword evidence="2" id="KW-1185">Reference proteome</keyword>
<protein>
    <submittedName>
        <fullName evidence="1">Uncharacterized protein</fullName>
    </submittedName>
</protein>
<accession>A0A232EFF4</accession>
<proteinExistence type="predicted"/>
<sequence>MTFGRGHVTCVHTSRVSNYYKKTSRRGQCGGGRGAMTECLPCKPEDLVGSYHVVYKWTFCLQLPVLSTRGNSNI</sequence>
<reference evidence="1 2" key="1">
    <citation type="journal article" date="2017" name="Curr. Biol.">
        <title>The Evolution of Venom by Co-option of Single-Copy Genes.</title>
        <authorList>
            <person name="Martinson E.O."/>
            <person name="Mrinalini"/>
            <person name="Kelkar Y.D."/>
            <person name="Chang C.H."/>
            <person name="Werren J.H."/>
        </authorList>
    </citation>
    <scope>NUCLEOTIDE SEQUENCE [LARGE SCALE GENOMIC DNA]</scope>
    <source>
        <strain evidence="1 2">Alberta</strain>
        <tissue evidence="1">Whole body</tissue>
    </source>
</reference>
<dbReference type="EMBL" id="NNAY01005031">
    <property type="protein sequence ID" value="OXU17089.1"/>
    <property type="molecule type" value="Genomic_DNA"/>
</dbReference>
<evidence type="ECO:0000313" key="2">
    <source>
        <dbReference type="Proteomes" id="UP000215335"/>
    </source>
</evidence>
<evidence type="ECO:0000313" key="1">
    <source>
        <dbReference type="EMBL" id="OXU17089.1"/>
    </source>
</evidence>
<dbReference type="AlphaFoldDB" id="A0A232EFF4"/>
<gene>
    <name evidence="1" type="ORF">TSAR_014332</name>
</gene>
<name>A0A232EFF4_9HYME</name>